<dbReference type="PANTHER" id="PTHR22946:SF9">
    <property type="entry name" value="POLYKETIDE TRANSFERASE AF380"/>
    <property type="match status" value="1"/>
</dbReference>
<dbReference type="InterPro" id="IPR022742">
    <property type="entry name" value="Hydrolase_4"/>
</dbReference>
<feature type="domain" description="Serine aminopeptidase S33" evidence="2">
    <location>
        <begin position="26"/>
        <end position="136"/>
    </location>
</feature>
<organism evidence="3 4">
    <name type="scientific">Texcoconibacillus texcoconensis</name>
    <dbReference type="NCBI Taxonomy" id="1095777"/>
    <lineage>
        <taxon>Bacteria</taxon>
        <taxon>Bacillati</taxon>
        <taxon>Bacillota</taxon>
        <taxon>Bacilli</taxon>
        <taxon>Bacillales</taxon>
        <taxon>Bacillaceae</taxon>
        <taxon>Texcoconibacillus</taxon>
    </lineage>
</organism>
<name>A0A840QSP8_9BACI</name>
<dbReference type="InterPro" id="IPR050261">
    <property type="entry name" value="FrsA_esterase"/>
</dbReference>
<keyword evidence="4" id="KW-1185">Reference proteome</keyword>
<dbReference type="EMBL" id="JACHHB010000012">
    <property type="protein sequence ID" value="MBB5174333.1"/>
    <property type="molecule type" value="Genomic_DNA"/>
</dbReference>
<reference evidence="3 4" key="1">
    <citation type="submission" date="2020-08" db="EMBL/GenBank/DDBJ databases">
        <title>Genomic Encyclopedia of Type Strains, Phase IV (KMG-IV): sequencing the most valuable type-strain genomes for metagenomic binning, comparative biology and taxonomic classification.</title>
        <authorList>
            <person name="Goeker M."/>
        </authorList>
    </citation>
    <scope>NUCLEOTIDE SEQUENCE [LARGE SCALE GENOMIC DNA]</scope>
    <source>
        <strain evidence="3 4">DSM 24696</strain>
    </source>
</reference>
<dbReference type="RefSeq" id="WP_184664760.1">
    <property type="nucleotide sequence ID" value="NZ_JACHHB010000012.1"/>
</dbReference>
<evidence type="ECO:0000313" key="4">
    <source>
        <dbReference type="Proteomes" id="UP000551878"/>
    </source>
</evidence>
<dbReference type="PANTHER" id="PTHR22946">
    <property type="entry name" value="DIENELACTONE HYDROLASE DOMAIN-CONTAINING PROTEIN-RELATED"/>
    <property type="match status" value="1"/>
</dbReference>
<comment type="caution">
    <text evidence="3">The sequence shown here is derived from an EMBL/GenBank/DDBJ whole genome shotgun (WGS) entry which is preliminary data.</text>
</comment>
<dbReference type="Proteomes" id="UP000551878">
    <property type="component" value="Unassembled WGS sequence"/>
</dbReference>
<dbReference type="SUPFAM" id="SSF53474">
    <property type="entry name" value="alpha/beta-Hydrolases"/>
    <property type="match status" value="1"/>
</dbReference>
<dbReference type="Pfam" id="PF12146">
    <property type="entry name" value="Hydrolase_4"/>
    <property type="match status" value="1"/>
</dbReference>
<evidence type="ECO:0000313" key="3">
    <source>
        <dbReference type="EMBL" id="MBB5174333.1"/>
    </source>
</evidence>
<sequence length="254" mass="29401">MTVNIRTIQRANIPVLEVVPCESENHPRPLILFYHGFTSAKEHNLHYAYRLARNGYRVLLPDAIYHGDRQAHLSHRFELYFWNIVIQTIEEMDAIVADVREDVGILDDRIGVFGTSMGAIITLGALRRYPWVRAGASLMGAPDYEAFAQWQLDGERTRLGREPLSIDEKEATMNQLRKYSIVGHLEDVKHIPFFFWHGYEDNVVPNHWAQECYNRWKEIHIDPDALVWIGEPGVGHKVSRTGFLKVTDWMGKHV</sequence>
<dbReference type="AlphaFoldDB" id="A0A840QSP8"/>
<evidence type="ECO:0000256" key="1">
    <source>
        <dbReference type="ARBA" id="ARBA00022801"/>
    </source>
</evidence>
<proteinExistence type="predicted"/>
<protein>
    <recommendedName>
        <fullName evidence="2">Serine aminopeptidase S33 domain-containing protein</fullName>
    </recommendedName>
</protein>
<dbReference type="InterPro" id="IPR029058">
    <property type="entry name" value="AB_hydrolase_fold"/>
</dbReference>
<gene>
    <name evidence="3" type="ORF">HNQ41_002548</name>
</gene>
<dbReference type="GO" id="GO:0052689">
    <property type="term" value="F:carboxylic ester hydrolase activity"/>
    <property type="evidence" value="ECO:0007669"/>
    <property type="project" value="UniProtKB-ARBA"/>
</dbReference>
<dbReference type="Gene3D" id="3.40.50.1820">
    <property type="entry name" value="alpha/beta hydrolase"/>
    <property type="match status" value="1"/>
</dbReference>
<keyword evidence="1" id="KW-0378">Hydrolase</keyword>
<evidence type="ECO:0000259" key="2">
    <source>
        <dbReference type="Pfam" id="PF12146"/>
    </source>
</evidence>
<accession>A0A840QSP8</accession>